<evidence type="ECO:0000256" key="1">
    <source>
        <dbReference type="ARBA" id="ARBA00000085"/>
    </source>
</evidence>
<dbReference type="RefSeq" id="WP_106259136.1">
    <property type="nucleotide sequence ID" value="NZ_CAWNSW010000164.1"/>
</dbReference>
<feature type="domain" description="PAS" evidence="10">
    <location>
        <begin position="97"/>
        <end position="152"/>
    </location>
</feature>
<dbReference type="PANTHER" id="PTHR43304">
    <property type="entry name" value="PHYTOCHROME-LIKE PROTEIN CPH1"/>
    <property type="match status" value="1"/>
</dbReference>
<keyword evidence="4" id="KW-0808">Transferase</keyword>
<dbReference type="Pfam" id="PF02518">
    <property type="entry name" value="HATPase_c"/>
    <property type="match status" value="1"/>
</dbReference>
<dbReference type="CDD" id="cd00130">
    <property type="entry name" value="PAS"/>
    <property type="match status" value="2"/>
</dbReference>
<dbReference type="GO" id="GO:0000155">
    <property type="term" value="F:phosphorelay sensor kinase activity"/>
    <property type="evidence" value="ECO:0007669"/>
    <property type="project" value="InterPro"/>
</dbReference>
<dbReference type="Gene3D" id="3.30.565.10">
    <property type="entry name" value="Histidine kinase-like ATPase, C-terminal domain"/>
    <property type="match status" value="1"/>
</dbReference>
<dbReference type="GO" id="GO:0006355">
    <property type="term" value="P:regulation of DNA-templated transcription"/>
    <property type="evidence" value="ECO:0007669"/>
    <property type="project" value="InterPro"/>
</dbReference>
<evidence type="ECO:0000256" key="4">
    <source>
        <dbReference type="ARBA" id="ARBA00022679"/>
    </source>
</evidence>
<dbReference type="PANTHER" id="PTHR43304:SF1">
    <property type="entry name" value="PAC DOMAIN-CONTAINING PROTEIN"/>
    <property type="match status" value="1"/>
</dbReference>
<protein>
    <recommendedName>
        <fullName evidence="2">histidine kinase</fullName>
        <ecNumber evidence="2">2.7.13.3</ecNumber>
    </recommendedName>
</protein>
<evidence type="ECO:0000256" key="8">
    <source>
        <dbReference type="SAM" id="Phobius"/>
    </source>
</evidence>
<keyword evidence="6" id="KW-0902">Two-component regulatory system</keyword>
<comment type="caution">
    <text evidence="12">The sequence shown here is derived from an EMBL/GenBank/DDBJ whole genome shotgun (WGS) entry which is preliminary data.</text>
</comment>
<evidence type="ECO:0000256" key="2">
    <source>
        <dbReference type="ARBA" id="ARBA00012438"/>
    </source>
</evidence>
<organism evidence="12 13">
    <name type="scientific">Stenomitos frigidus ULC18</name>
    <dbReference type="NCBI Taxonomy" id="2107698"/>
    <lineage>
        <taxon>Bacteria</taxon>
        <taxon>Bacillati</taxon>
        <taxon>Cyanobacteriota</taxon>
        <taxon>Cyanophyceae</taxon>
        <taxon>Leptolyngbyales</taxon>
        <taxon>Leptolyngbyaceae</taxon>
        <taxon>Stenomitos</taxon>
    </lineage>
</organism>
<feature type="domain" description="PAS" evidence="10">
    <location>
        <begin position="223"/>
        <end position="295"/>
    </location>
</feature>
<dbReference type="InterPro" id="IPR000014">
    <property type="entry name" value="PAS"/>
</dbReference>
<dbReference type="CDD" id="cd00082">
    <property type="entry name" value="HisKA"/>
    <property type="match status" value="1"/>
</dbReference>
<evidence type="ECO:0000256" key="7">
    <source>
        <dbReference type="SAM" id="Coils"/>
    </source>
</evidence>
<dbReference type="OrthoDB" id="475707at2"/>
<keyword evidence="5 12" id="KW-0418">Kinase</keyword>
<dbReference type="SUPFAM" id="SSF55874">
    <property type="entry name" value="ATPase domain of HSP90 chaperone/DNA topoisomerase II/histidine kinase"/>
    <property type="match status" value="1"/>
</dbReference>
<dbReference type="Gene3D" id="3.30.450.20">
    <property type="entry name" value="PAS domain"/>
    <property type="match status" value="3"/>
</dbReference>
<evidence type="ECO:0000259" key="9">
    <source>
        <dbReference type="PROSITE" id="PS50109"/>
    </source>
</evidence>
<dbReference type="InterPro" id="IPR036890">
    <property type="entry name" value="HATPase_C_sf"/>
</dbReference>
<sequence>MHDESAHFKRPVASELQRRSLRLLPQKLAGAYFIVAVLWIALSHFWLDTVVPSLTVLPYWQDVKDLIFAGTTAWMLYWLSRRSLRTQQQTETLLRESEERVRLILQNMPVMLGAFDNQNTMVVWNHEAERVTGYSAAVMIGNPQAMALLYPDAGYRQHMVDTWAGRGNDYRDWEWDVTCRDGSVKTVAWSNISDRFPIPGWRAWGIGVDVTDRKRSEMALRENEAFFKLALDFTHIGIWDWHLPTNEVIWNENHARLLGLVPGEVQPSYQAWRDRVHPEDIDRVEQAITQALETKTNFEAEYRVIHPDGSLHWLIGRGRGLDDASGQVIRMMGAVLDFTDRKQAEAQIRQLNQTLEQQNLELEALVEQRTAELMTFINMLPDGIFVVERDTMRMLFGNDALAHLIGWESRHQLAGKTIFECFAPDLAATFAEQNHQVFTSGETLHFQECYTTPSGLLHFDTYKIPLKKPNGEVYALIGSSRNITELVEARQTLVDRTAQLEIVNQELEAFSYSVSHDLRAPLRHISGFVAALTDRLQQNELLTDPKVMHYLEIIQDSSHKMKELIDGLLTLSRVGRRPMAETLIDLNQLVLAVLAQRPEAIIVTSTTEVVSDPQQIQCSLGALPTVSGDKTLLRQVFVNLLDNAIKFTRQQPPAHIEIGTLPDDIIYVRDRGIGFQMAYADQLFGAFQRLHSQAEFEGSGIGLAIVHRIIQRHGGHIWAESHPGQGATFYFKLGDRPAAPS</sequence>
<reference evidence="12 13" key="2">
    <citation type="submission" date="2018-03" db="EMBL/GenBank/DDBJ databases">
        <title>The ancient ancestry and fast evolution of plastids.</title>
        <authorList>
            <person name="Moore K.R."/>
            <person name="Magnabosco C."/>
            <person name="Momper L."/>
            <person name="Gold D.A."/>
            <person name="Bosak T."/>
            <person name="Fournier G.P."/>
        </authorList>
    </citation>
    <scope>NUCLEOTIDE SEQUENCE [LARGE SCALE GENOMIC DNA]</scope>
    <source>
        <strain evidence="12 13">ULC18</strain>
    </source>
</reference>
<comment type="catalytic activity">
    <reaction evidence="1">
        <text>ATP + protein L-histidine = ADP + protein N-phospho-L-histidine.</text>
        <dbReference type="EC" id="2.7.13.3"/>
    </reaction>
</comment>
<dbReference type="InterPro" id="IPR035965">
    <property type="entry name" value="PAS-like_dom_sf"/>
</dbReference>
<accession>A0A2T1DXV7</accession>
<dbReference type="SMART" id="SM00091">
    <property type="entry name" value="PAS"/>
    <property type="match status" value="3"/>
</dbReference>
<dbReference type="InterPro" id="IPR013767">
    <property type="entry name" value="PAS_fold"/>
</dbReference>
<dbReference type="SUPFAM" id="SSF55785">
    <property type="entry name" value="PYP-like sensor domain (PAS domain)"/>
    <property type="match status" value="3"/>
</dbReference>
<dbReference type="Gene3D" id="1.10.287.130">
    <property type="match status" value="1"/>
</dbReference>
<feature type="domain" description="PAC" evidence="11">
    <location>
        <begin position="298"/>
        <end position="350"/>
    </location>
</feature>
<dbReference type="SMART" id="SM00388">
    <property type="entry name" value="HisKA"/>
    <property type="match status" value="1"/>
</dbReference>
<dbReference type="Pfam" id="PF00989">
    <property type="entry name" value="PAS"/>
    <property type="match status" value="1"/>
</dbReference>
<dbReference type="Gene3D" id="2.10.70.100">
    <property type="match status" value="1"/>
</dbReference>
<evidence type="ECO:0000313" key="12">
    <source>
        <dbReference type="EMBL" id="PSB25338.1"/>
    </source>
</evidence>
<dbReference type="NCBIfam" id="TIGR00229">
    <property type="entry name" value="sensory_box"/>
    <property type="match status" value="3"/>
</dbReference>
<evidence type="ECO:0000259" key="10">
    <source>
        <dbReference type="PROSITE" id="PS50112"/>
    </source>
</evidence>
<evidence type="ECO:0000256" key="5">
    <source>
        <dbReference type="ARBA" id="ARBA00022777"/>
    </source>
</evidence>
<dbReference type="Pfam" id="PF08447">
    <property type="entry name" value="PAS_3"/>
    <property type="match status" value="1"/>
</dbReference>
<dbReference type="Proteomes" id="UP000239576">
    <property type="component" value="Unassembled WGS sequence"/>
</dbReference>
<keyword evidence="8" id="KW-0812">Transmembrane</keyword>
<dbReference type="PROSITE" id="PS50109">
    <property type="entry name" value="HIS_KIN"/>
    <property type="match status" value="1"/>
</dbReference>
<reference evidence="13" key="1">
    <citation type="submission" date="2018-02" db="EMBL/GenBank/DDBJ databases">
        <authorList>
            <person name="Moore K."/>
            <person name="Momper L."/>
        </authorList>
    </citation>
    <scope>NUCLEOTIDE SEQUENCE [LARGE SCALE GENOMIC DNA]</scope>
    <source>
        <strain evidence="13">ULC18</strain>
    </source>
</reference>
<evidence type="ECO:0000259" key="11">
    <source>
        <dbReference type="PROSITE" id="PS50113"/>
    </source>
</evidence>
<dbReference type="InterPro" id="IPR013655">
    <property type="entry name" value="PAS_fold_3"/>
</dbReference>
<dbReference type="PROSITE" id="PS50112">
    <property type="entry name" value="PAS"/>
    <property type="match status" value="3"/>
</dbReference>
<feature type="domain" description="Histidine kinase" evidence="9">
    <location>
        <begin position="513"/>
        <end position="737"/>
    </location>
</feature>
<name>A0A2T1DXV7_9CYAN</name>
<dbReference type="InterPro" id="IPR036097">
    <property type="entry name" value="HisK_dim/P_sf"/>
</dbReference>
<dbReference type="AlphaFoldDB" id="A0A2T1DXV7"/>
<dbReference type="InterPro" id="IPR000700">
    <property type="entry name" value="PAS-assoc_C"/>
</dbReference>
<dbReference type="InterPro" id="IPR004358">
    <property type="entry name" value="Sig_transdc_His_kin-like_C"/>
</dbReference>
<evidence type="ECO:0000256" key="3">
    <source>
        <dbReference type="ARBA" id="ARBA00022553"/>
    </source>
</evidence>
<evidence type="ECO:0000256" key="6">
    <source>
        <dbReference type="ARBA" id="ARBA00023012"/>
    </source>
</evidence>
<dbReference type="InterPro" id="IPR003661">
    <property type="entry name" value="HisK_dim/P_dom"/>
</dbReference>
<gene>
    <name evidence="12" type="ORF">C7B82_23680</name>
</gene>
<dbReference type="InterPro" id="IPR013656">
    <property type="entry name" value="PAS_4"/>
</dbReference>
<feature type="transmembrane region" description="Helical" evidence="8">
    <location>
        <begin position="28"/>
        <end position="47"/>
    </location>
</feature>
<dbReference type="FunFam" id="3.30.565.10:FF:000006">
    <property type="entry name" value="Sensor histidine kinase WalK"/>
    <property type="match status" value="1"/>
</dbReference>
<keyword evidence="7" id="KW-0175">Coiled coil</keyword>
<keyword evidence="8" id="KW-1133">Transmembrane helix</keyword>
<dbReference type="Pfam" id="PF00512">
    <property type="entry name" value="HisKA"/>
    <property type="match status" value="1"/>
</dbReference>
<evidence type="ECO:0000313" key="13">
    <source>
        <dbReference type="Proteomes" id="UP000239576"/>
    </source>
</evidence>
<dbReference type="InterPro" id="IPR052162">
    <property type="entry name" value="Sensor_kinase/Photoreceptor"/>
</dbReference>
<dbReference type="EC" id="2.7.13.3" evidence="2"/>
<keyword evidence="13" id="KW-1185">Reference proteome</keyword>
<dbReference type="EMBL" id="PVWK01000126">
    <property type="protein sequence ID" value="PSB25338.1"/>
    <property type="molecule type" value="Genomic_DNA"/>
</dbReference>
<dbReference type="SMART" id="SM00086">
    <property type="entry name" value="PAC"/>
    <property type="match status" value="1"/>
</dbReference>
<dbReference type="InterPro" id="IPR001610">
    <property type="entry name" value="PAC"/>
</dbReference>
<feature type="coiled-coil region" evidence="7">
    <location>
        <begin position="341"/>
        <end position="372"/>
    </location>
</feature>
<keyword evidence="8" id="KW-0472">Membrane</keyword>
<dbReference type="Pfam" id="PF08448">
    <property type="entry name" value="PAS_4"/>
    <property type="match status" value="1"/>
</dbReference>
<dbReference type="SUPFAM" id="SSF47384">
    <property type="entry name" value="Homodimeric domain of signal transducing histidine kinase"/>
    <property type="match status" value="1"/>
</dbReference>
<dbReference type="PRINTS" id="PR00344">
    <property type="entry name" value="BCTRLSENSOR"/>
</dbReference>
<dbReference type="InterPro" id="IPR005467">
    <property type="entry name" value="His_kinase_dom"/>
</dbReference>
<keyword evidence="3" id="KW-0597">Phosphoprotein</keyword>
<proteinExistence type="predicted"/>
<dbReference type="SMART" id="SM00387">
    <property type="entry name" value="HATPase_c"/>
    <property type="match status" value="1"/>
</dbReference>
<dbReference type="InterPro" id="IPR003594">
    <property type="entry name" value="HATPase_dom"/>
</dbReference>
<dbReference type="PROSITE" id="PS50113">
    <property type="entry name" value="PAC"/>
    <property type="match status" value="1"/>
</dbReference>
<feature type="domain" description="PAS" evidence="10">
    <location>
        <begin position="369"/>
        <end position="441"/>
    </location>
</feature>